<feature type="transmembrane region" description="Helical" evidence="5">
    <location>
        <begin position="155"/>
        <end position="174"/>
    </location>
</feature>
<keyword evidence="4 5" id="KW-0472">Membrane</keyword>
<feature type="transmembrane region" description="Helical" evidence="5">
    <location>
        <begin position="125"/>
        <end position="143"/>
    </location>
</feature>
<evidence type="ECO:0000313" key="7">
    <source>
        <dbReference type="EMBL" id="GLB49443.1"/>
    </source>
</evidence>
<evidence type="ECO:0000256" key="3">
    <source>
        <dbReference type="ARBA" id="ARBA00022989"/>
    </source>
</evidence>
<keyword evidence="2 5" id="KW-0812">Transmembrane</keyword>
<evidence type="ECO:0000259" key="6">
    <source>
        <dbReference type="Pfam" id="PF07291"/>
    </source>
</evidence>
<accession>A0ABQ5MJ87</accession>
<protein>
    <recommendedName>
        <fullName evidence="6">Methylamine utilisation protein MauE domain-containing protein</fullName>
    </recommendedName>
</protein>
<evidence type="ECO:0000256" key="4">
    <source>
        <dbReference type="ARBA" id="ARBA00023136"/>
    </source>
</evidence>
<feature type="transmembrane region" description="Helical" evidence="5">
    <location>
        <begin position="57"/>
        <end position="79"/>
    </location>
</feature>
<feature type="transmembrane region" description="Helical" evidence="5">
    <location>
        <begin position="12"/>
        <end position="28"/>
    </location>
</feature>
<feature type="domain" description="Methylamine utilisation protein MauE" evidence="6">
    <location>
        <begin position="11"/>
        <end position="140"/>
    </location>
</feature>
<dbReference type="EMBL" id="BRVO01000002">
    <property type="protein sequence ID" value="GLB49443.1"/>
    <property type="molecule type" value="Genomic_DNA"/>
</dbReference>
<comment type="caution">
    <text evidence="7">The sequence shown here is derived from an EMBL/GenBank/DDBJ whole genome shotgun (WGS) entry which is preliminary data.</text>
</comment>
<dbReference type="NCBIfam" id="NF045576">
    <property type="entry name" value="BT_3928_fam"/>
    <property type="match status" value="1"/>
</dbReference>
<dbReference type="InterPro" id="IPR009908">
    <property type="entry name" value="Methylamine_util_MauE"/>
</dbReference>
<evidence type="ECO:0000256" key="2">
    <source>
        <dbReference type="ARBA" id="ARBA00022692"/>
    </source>
</evidence>
<sequence length="421" mass="47894">MKNKVLLKIGTELARIILGGTFVFSGYVKSVDPYGTAYKIDDYLDAFHLSRLAFLDMTISFVLCGFELMLGIMLLLGIFSKWTTRLMLITMCFMTPLTLYLAIANPVSSCGCFGDALVITNWETFYKNVVLLALAIFLIFYYHSITPLFKPKKQVIALGWTVLYGVLFLFYNLYADPLLDFRPYKQGGNLPALMTVDPDKQPVTELTFIYEKDGKQQRFPEDNYPWQDSTWTFVKVDSKIIKEGELPPITDFAIDEIVFNTADSDIEDQYDITEDIFQDEKYTFLVIAPFLSEINETVHKKLQTLTAYTKHYGYHLILLTASDKQEILNAHQLYGDGMQFAYTDEKVLKTIVRNNPGLLVLKKGTIVAKWNQMTFPEFSTAAQSISQIVAQHSTSIGNATKVFFSLLVLVVPLALLRWIGK</sequence>
<evidence type="ECO:0000256" key="1">
    <source>
        <dbReference type="ARBA" id="ARBA00004141"/>
    </source>
</evidence>
<keyword evidence="8" id="KW-1185">Reference proteome</keyword>
<dbReference type="RefSeq" id="WP_281765078.1">
    <property type="nucleotide sequence ID" value="NZ_BRVO01000002.1"/>
</dbReference>
<dbReference type="Pfam" id="PF07291">
    <property type="entry name" value="MauE"/>
    <property type="match status" value="1"/>
</dbReference>
<reference evidence="7" key="1">
    <citation type="submission" date="2022-07" db="EMBL/GenBank/DDBJ databases">
        <title>Taxonomy of Novel Oxalotrophic and Methylotrophic Bacteria.</title>
        <authorList>
            <person name="Sahin N."/>
            <person name="Tani A."/>
        </authorList>
    </citation>
    <scope>NUCLEOTIDE SEQUENCE</scope>
    <source>
        <strain evidence="7">Y10</strain>
    </source>
</reference>
<evidence type="ECO:0000313" key="8">
    <source>
        <dbReference type="Proteomes" id="UP001143543"/>
    </source>
</evidence>
<dbReference type="Proteomes" id="UP001143543">
    <property type="component" value="Unassembled WGS sequence"/>
</dbReference>
<keyword evidence="3 5" id="KW-1133">Transmembrane helix</keyword>
<proteinExistence type="predicted"/>
<gene>
    <name evidence="7" type="ORF">Y10_18110</name>
</gene>
<evidence type="ECO:0000256" key="5">
    <source>
        <dbReference type="SAM" id="Phobius"/>
    </source>
</evidence>
<name>A0ABQ5MJ87_9FLAO</name>
<feature type="transmembrane region" description="Helical" evidence="5">
    <location>
        <begin position="402"/>
        <end position="420"/>
    </location>
</feature>
<comment type="subcellular location">
    <subcellularLocation>
        <location evidence="1">Membrane</location>
        <topology evidence="1">Multi-pass membrane protein</topology>
    </subcellularLocation>
</comment>
<organism evidence="7 8">
    <name type="scientific">Neptunitalea lumnitzerae</name>
    <dbReference type="NCBI Taxonomy" id="2965509"/>
    <lineage>
        <taxon>Bacteria</taxon>
        <taxon>Pseudomonadati</taxon>
        <taxon>Bacteroidota</taxon>
        <taxon>Flavobacteriia</taxon>
        <taxon>Flavobacteriales</taxon>
        <taxon>Flavobacteriaceae</taxon>
        <taxon>Neptunitalea</taxon>
    </lineage>
</organism>